<proteinExistence type="predicted"/>
<dbReference type="RefSeq" id="WP_159429201.1">
    <property type="nucleotide sequence ID" value="NZ_FQTY01000018.1"/>
</dbReference>
<dbReference type="Proteomes" id="UP000184114">
    <property type="component" value="Unassembled WGS sequence"/>
</dbReference>
<dbReference type="STRING" id="1123404.SAMN02745784_02680"/>
<gene>
    <name evidence="1" type="ORF">SAMN02745784_02680</name>
</gene>
<dbReference type="GeneID" id="90996689"/>
<protein>
    <recommendedName>
        <fullName evidence="3">Transposon-encoded protein TnpW</fullName>
    </recommendedName>
</protein>
<dbReference type="AlphaFoldDB" id="A0A1M4YLM5"/>
<organism evidence="1 2">
    <name type="scientific">Tissierella praeacuta DSM 18095</name>
    <dbReference type="NCBI Taxonomy" id="1123404"/>
    <lineage>
        <taxon>Bacteria</taxon>
        <taxon>Bacillati</taxon>
        <taxon>Bacillota</taxon>
        <taxon>Tissierellia</taxon>
        <taxon>Tissierellales</taxon>
        <taxon>Tissierellaceae</taxon>
        <taxon>Tissierella</taxon>
    </lineage>
</organism>
<evidence type="ECO:0008006" key="3">
    <source>
        <dbReference type="Google" id="ProtNLM"/>
    </source>
</evidence>
<evidence type="ECO:0000313" key="1">
    <source>
        <dbReference type="EMBL" id="SHF06558.1"/>
    </source>
</evidence>
<keyword evidence="2" id="KW-1185">Reference proteome</keyword>
<reference evidence="2" key="1">
    <citation type="submission" date="2016-11" db="EMBL/GenBank/DDBJ databases">
        <authorList>
            <person name="Varghese N."/>
            <person name="Submissions S."/>
        </authorList>
    </citation>
    <scope>NUCLEOTIDE SEQUENCE [LARGE SCALE GENOMIC DNA]</scope>
    <source>
        <strain evidence="2">DSM 18095</strain>
    </source>
</reference>
<dbReference type="EMBL" id="FQTY01000018">
    <property type="protein sequence ID" value="SHF06558.1"/>
    <property type="molecule type" value="Genomic_DNA"/>
</dbReference>
<accession>A0A1M4YLM5</accession>
<evidence type="ECO:0000313" key="2">
    <source>
        <dbReference type="Proteomes" id="UP000184114"/>
    </source>
</evidence>
<name>A0A1M4YLM5_9FIRM</name>
<sequence length="57" mass="6671">MNNIQTDNTDNRKTKVIQKEIGNTKYTVNIFCKKNGKELKDKMKSIIKQEVIKNNDN</sequence>